<organism evidence="2 3">
    <name type="scientific">Halogeometricum salsisoli</name>
    <dbReference type="NCBI Taxonomy" id="2950536"/>
    <lineage>
        <taxon>Archaea</taxon>
        <taxon>Methanobacteriati</taxon>
        <taxon>Methanobacteriota</taxon>
        <taxon>Stenosarchaea group</taxon>
        <taxon>Halobacteria</taxon>
        <taxon>Halobacteriales</taxon>
        <taxon>Haloferacaceae</taxon>
        <taxon>Halogeometricum</taxon>
    </lineage>
</organism>
<evidence type="ECO:0000256" key="1">
    <source>
        <dbReference type="SAM" id="MobiDB-lite"/>
    </source>
</evidence>
<proteinExistence type="predicted"/>
<name>A0ABU2GFX7_9EURY</name>
<evidence type="ECO:0000313" key="2">
    <source>
        <dbReference type="EMBL" id="MDS0299710.1"/>
    </source>
</evidence>
<feature type="compositionally biased region" description="Low complexity" evidence="1">
    <location>
        <begin position="265"/>
        <end position="274"/>
    </location>
</feature>
<evidence type="ECO:0000313" key="3">
    <source>
        <dbReference type="Proteomes" id="UP001257060"/>
    </source>
</evidence>
<dbReference type="PANTHER" id="PTHR40045">
    <property type="entry name" value="YCGG FAMILY PROTEIN"/>
    <property type="match status" value="1"/>
</dbReference>
<keyword evidence="3" id="KW-1185">Reference proteome</keyword>
<dbReference type="PANTHER" id="PTHR40045:SF1">
    <property type="entry name" value="YQCI_YCGG FAMILY PROTEIN"/>
    <property type="match status" value="1"/>
</dbReference>
<dbReference type="Pfam" id="PF08892">
    <property type="entry name" value="YqcI_YcgG"/>
    <property type="match status" value="1"/>
</dbReference>
<accession>A0ABU2GFX7</accession>
<comment type="caution">
    <text evidence="2">The sequence shown here is derived from an EMBL/GenBank/DDBJ whole genome shotgun (WGS) entry which is preliminary data.</text>
</comment>
<protein>
    <submittedName>
        <fullName evidence="2">YqcI/YcgG family protein</fullName>
    </submittedName>
</protein>
<dbReference type="RefSeq" id="WP_310924567.1">
    <property type="nucleotide sequence ID" value="NZ_JAMQOP010000002.1"/>
</dbReference>
<sequence length="274" mass="30954">MNEPGVQALVDQETMAARVEAGELPDWAVRHFETFTDALLGDHEGTPFPCYFGANSVRDGEPLYTAVPSLTEKEALLAFRDALLEYLDVYRDLPGQTSFVTFFRPPDREFSEGDYHEALWHLLQFLHVHDPEPWPADIPTDPDDPEWEFCFGGEPMFPTCRAPFYEERRSRYCPVGLEITFQPRSLFDGITADTEAGRQARETIQSRMEEYDGVCPHADLGDWGVDGDREWPQYLFREDAAESPDDCPIVVTREHPKAAPPNLTPAPNAGAADD</sequence>
<reference evidence="2 3" key="1">
    <citation type="submission" date="2022-06" db="EMBL/GenBank/DDBJ databases">
        <title>Halogeometricum sp. a new haloarchaeum isolate from saline soil.</title>
        <authorList>
            <person name="Strakova D."/>
            <person name="Galisteo C."/>
            <person name="Sanchez-Porro C."/>
            <person name="Ventosa A."/>
        </authorList>
    </citation>
    <scope>NUCLEOTIDE SEQUENCE [LARGE SCALE GENOMIC DNA]</scope>
    <source>
        <strain evidence="2 3">S1BR25-6</strain>
    </source>
</reference>
<dbReference type="Proteomes" id="UP001257060">
    <property type="component" value="Unassembled WGS sequence"/>
</dbReference>
<dbReference type="EMBL" id="JAMQOP010000002">
    <property type="protein sequence ID" value="MDS0299710.1"/>
    <property type="molecule type" value="Genomic_DNA"/>
</dbReference>
<gene>
    <name evidence="2" type="ORF">NDI76_13255</name>
</gene>
<feature type="region of interest" description="Disordered" evidence="1">
    <location>
        <begin position="253"/>
        <end position="274"/>
    </location>
</feature>
<dbReference type="InterPro" id="IPR014988">
    <property type="entry name" value="Uncharacterised_YqcI/YcgG"/>
</dbReference>